<gene>
    <name evidence="1" type="ORF">EVAR_100562_1</name>
</gene>
<reference evidence="1 2" key="1">
    <citation type="journal article" date="2019" name="Commun. Biol.">
        <title>The bagworm genome reveals a unique fibroin gene that provides high tensile strength.</title>
        <authorList>
            <person name="Kono N."/>
            <person name="Nakamura H."/>
            <person name="Ohtoshi R."/>
            <person name="Tomita M."/>
            <person name="Numata K."/>
            <person name="Arakawa K."/>
        </authorList>
    </citation>
    <scope>NUCLEOTIDE SEQUENCE [LARGE SCALE GENOMIC DNA]</scope>
</reference>
<name>A0A4C1YFI8_EUMVA</name>
<evidence type="ECO:0000313" key="2">
    <source>
        <dbReference type="Proteomes" id="UP000299102"/>
    </source>
</evidence>
<comment type="caution">
    <text evidence="1">The sequence shown here is derived from an EMBL/GenBank/DDBJ whole genome shotgun (WGS) entry which is preliminary data.</text>
</comment>
<protein>
    <submittedName>
        <fullName evidence="1">Uncharacterized protein</fullName>
    </submittedName>
</protein>
<organism evidence="1 2">
    <name type="scientific">Eumeta variegata</name>
    <name type="common">Bagworm moth</name>
    <name type="synonym">Eumeta japonica</name>
    <dbReference type="NCBI Taxonomy" id="151549"/>
    <lineage>
        <taxon>Eukaryota</taxon>
        <taxon>Metazoa</taxon>
        <taxon>Ecdysozoa</taxon>
        <taxon>Arthropoda</taxon>
        <taxon>Hexapoda</taxon>
        <taxon>Insecta</taxon>
        <taxon>Pterygota</taxon>
        <taxon>Neoptera</taxon>
        <taxon>Endopterygota</taxon>
        <taxon>Lepidoptera</taxon>
        <taxon>Glossata</taxon>
        <taxon>Ditrysia</taxon>
        <taxon>Tineoidea</taxon>
        <taxon>Psychidae</taxon>
        <taxon>Oiketicinae</taxon>
        <taxon>Eumeta</taxon>
    </lineage>
</organism>
<evidence type="ECO:0000313" key="1">
    <source>
        <dbReference type="EMBL" id="GBP73207.1"/>
    </source>
</evidence>
<dbReference type="EMBL" id="BGZK01001166">
    <property type="protein sequence ID" value="GBP73207.1"/>
    <property type="molecule type" value="Genomic_DNA"/>
</dbReference>
<dbReference type="Proteomes" id="UP000299102">
    <property type="component" value="Unassembled WGS sequence"/>
</dbReference>
<keyword evidence="2" id="KW-1185">Reference proteome</keyword>
<proteinExistence type="predicted"/>
<sequence>MYERYDCMEDRRRTRFVHNKIGHPCQRLVLKVERSNSRASLSISAGPFTNLRTFIRPGSAAPVLYSARSSIAERALLCRIKIFDMDKPLYSTK</sequence>
<accession>A0A4C1YFI8</accession>
<dbReference type="AlphaFoldDB" id="A0A4C1YFI8"/>